<comment type="caution">
    <text evidence="1">The sequence shown here is derived from an EMBL/GenBank/DDBJ whole genome shotgun (WGS) entry which is preliminary data.</text>
</comment>
<reference evidence="1 2" key="1">
    <citation type="submission" date="2010-08" db="EMBL/GenBank/DDBJ databases">
        <authorList>
            <person name="Weinstock G."/>
            <person name="Sodergren E."/>
            <person name="Clifton S."/>
            <person name="Fulton L."/>
            <person name="Fulton B."/>
            <person name="Courtney L."/>
            <person name="Fronick C."/>
            <person name="Harrison M."/>
            <person name="Strong C."/>
            <person name="Farmer C."/>
            <person name="Delahaunty K."/>
            <person name="Markovic C."/>
            <person name="Hall O."/>
            <person name="Minx P."/>
            <person name="Tomlinson C."/>
            <person name="Mitreva M."/>
            <person name="Hou S."/>
            <person name="Chen J."/>
            <person name="Wollam A."/>
            <person name="Pepin K.H."/>
            <person name="Johnson M."/>
            <person name="Bhonagiri V."/>
            <person name="Zhang X."/>
            <person name="Suruliraj S."/>
            <person name="Warren W."/>
            <person name="Chinwalla A."/>
            <person name="Mardis E.R."/>
            <person name="Wilson R.K."/>
        </authorList>
    </citation>
    <scope>NUCLEOTIDE SEQUENCE [LARGE SCALE GENOMIC DNA]</scope>
    <source>
        <strain evidence="1 2">KLE1255</strain>
    </source>
</reference>
<sequence length="58" mass="7092">MRPEQDLALYPDKVLRDRYIGNSKHLLLQNIYALYFEYLFPKCYNIIKLKWEGYYGTL</sequence>
<dbReference type="BioCyc" id="FCF748224-HMP:GTSS-2048-MONOMER"/>
<dbReference type="EMBL" id="AECU01000194">
    <property type="protein sequence ID" value="EFQ05883.1"/>
    <property type="molecule type" value="Genomic_DNA"/>
</dbReference>
<evidence type="ECO:0000313" key="2">
    <source>
        <dbReference type="Proteomes" id="UP000006028"/>
    </source>
</evidence>
<name>E2ZLQ6_9FIRM</name>
<dbReference type="AlphaFoldDB" id="E2ZLQ6"/>
<dbReference type="Proteomes" id="UP000006028">
    <property type="component" value="Unassembled WGS sequence"/>
</dbReference>
<evidence type="ECO:0000313" key="1">
    <source>
        <dbReference type="EMBL" id="EFQ05883.1"/>
    </source>
</evidence>
<accession>E2ZLQ6</accession>
<organism evidence="1 2">
    <name type="scientific">Faecalibacterium cf. prausnitzii KLE1255</name>
    <dbReference type="NCBI Taxonomy" id="748224"/>
    <lineage>
        <taxon>Bacteria</taxon>
        <taxon>Bacillati</taxon>
        <taxon>Bacillota</taxon>
        <taxon>Clostridia</taxon>
        <taxon>Eubacteriales</taxon>
        <taxon>Oscillospiraceae</taxon>
        <taxon>Faecalibacterium</taxon>
    </lineage>
</organism>
<proteinExistence type="predicted"/>
<protein>
    <submittedName>
        <fullName evidence="1">Uncharacterized protein</fullName>
    </submittedName>
</protein>
<dbReference type="HOGENOM" id="CLU_2972740_0_0_9"/>
<dbReference type="STRING" id="748224.HMPREF9436_02615"/>
<gene>
    <name evidence="1" type="ORF">HMPREF9436_02615</name>
</gene>